<proteinExistence type="predicted"/>
<dbReference type="AlphaFoldDB" id="A0A1W2CQ95"/>
<evidence type="ECO:0000313" key="3">
    <source>
        <dbReference type="EMBL" id="SMC87042.1"/>
    </source>
</evidence>
<dbReference type="RefSeq" id="WP_084289182.1">
    <property type="nucleotide sequence ID" value="NZ_FWYB01000004.1"/>
</dbReference>
<evidence type="ECO:0000256" key="1">
    <source>
        <dbReference type="SAM" id="Phobius"/>
    </source>
</evidence>
<name>A0A1W2CQ95_9SPHI</name>
<protein>
    <recommendedName>
        <fullName evidence="5">DUF3999 family protein</fullName>
    </recommendedName>
</protein>
<keyword evidence="1" id="KW-1133">Transmembrane helix</keyword>
<dbReference type="STRING" id="475255.SAMN04488101_10464"/>
<sequence>MKSKAFIFLLLSIGWTSVGAQSFKYQAELGNVSANGFYKIALTPQIISKTESFDLADIRIFEKDKEIAYLIRKIADSIYIKDTTGLQLQHYTLIPTPSISVKEDKANQRSIIQIRFNAGYQIDKMILNLEGFRYYRRTAWLTETNPLIKKKKDRYSEDRLANFIISSGKQPVIDLCEQNRYKQLFLIIENEESEALLIKNIKAYQKNMELITYLEKDKPYVIKAGKLNMQLPRYDLRYFSDSISSSIPFINVLNFKISKDEPLVKDSVSIKKSWMWIAIGLLILFLGYLSYFMVKDMQRNK</sequence>
<evidence type="ECO:0000256" key="2">
    <source>
        <dbReference type="SAM" id="SignalP"/>
    </source>
</evidence>
<evidence type="ECO:0000313" key="4">
    <source>
        <dbReference type="Proteomes" id="UP000192678"/>
    </source>
</evidence>
<dbReference type="OrthoDB" id="994644at2"/>
<keyword evidence="1" id="KW-0472">Membrane</keyword>
<feature type="transmembrane region" description="Helical" evidence="1">
    <location>
        <begin position="274"/>
        <end position="294"/>
    </location>
</feature>
<dbReference type="Proteomes" id="UP000192678">
    <property type="component" value="Unassembled WGS sequence"/>
</dbReference>
<accession>A0A1W2CQ95</accession>
<feature type="chain" id="PRO_5012664387" description="DUF3999 family protein" evidence="2">
    <location>
        <begin position="21"/>
        <end position="301"/>
    </location>
</feature>
<feature type="signal peptide" evidence="2">
    <location>
        <begin position="1"/>
        <end position="20"/>
    </location>
</feature>
<dbReference type="EMBL" id="FWYB01000004">
    <property type="protein sequence ID" value="SMC87042.1"/>
    <property type="molecule type" value="Genomic_DNA"/>
</dbReference>
<organism evidence="3 4">
    <name type="scientific">Pedobacter nyackensis</name>
    <dbReference type="NCBI Taxonomy" id="475255"/>
    <lineage>
        <taxon>Bacteria</taxon>
        <taxon>Pseudomonadati</taxon>
        <taxon>Bacteroidota</taxon>
        <taxon>Sphingobacteriia</taxon>
        <taxon>Sphingobacteriales</taxon>
        <taxon>Sphingobacteriaceae</taxon>
        <taxon>Pedobacter</taxon>
    </lineage>
</organism>
<keyword evidence="4" id="KW-1185">Reference proteome</keyword>
<keyword evidence="1" id="KW-0812">Transmembrane</keyword>
<keyword evidence="2" id="KW-0732">Signal</keyword>
<evidence type="ECO:0008006" key="5">
    <source>
        <dbReference type="Google" id="ProtNLM"/>
    </source>
</evidence>
<gene>
    <name evidence="3" type="ORF">SAMN04488101_10464</name>
</gene>
<reference evidence="3 4" key="1">
    <citation type="submission" date="2017-04" db="EMBL/GenBank/DDBJ databases">
        <authorList>
            <person name="Afonso C.L."/>
            <person name="Miller P.J."/>
            <person name="Scott M.A."/>
            <person name="Spackman E."/>
            <person name="Goraichik I."/>
            <person name="Dimitrov K.M."/>
            <person name="Suarez D.L."/>
            <person name="Swayne D.E."/>
        </authorList>
    </citation>
    <scope>NUCLEOTIDE SEQUENCE [LARGE SCALE GENOMIC DNA]</scope>
    <source>
        <strain evidence="3 4">DSM 19625</strain>
    </source>
</reference>